<organism evidence="1 2">
    <name type="scientific">Pontibacillus litoralis JSM 072002</name>
    <dbReference type="NCBI Taxonomy" id="1385512"/>
    <lineage>
        <taxon>Bacteria</taxon>
        <taxon>Bacillati</taxon>
        <taxon>Bacillota</taxon>
        <taxon>Bacilli</taxon>
        <taxon>Bacillales</taxon>
        <taxon>Bacillaceae</taxon>
        <taxon>Pontibacillus</taxon>
    </lineage>
</organism>
<dbReference type="OrthoDB" id="2380109at2"/>
<dbReference type="InterPro" id="IPR026988">
    <property type="entry name" value="YaaC-like"/>
</dbReference>
<proteinExistence type="predicted"/>
<evidence type="ECO:0000313" key="1">
    <source>
        <dbReference type="EMBL" id="KGX85670.1"/>
    </source>
</evidence>
<dbReference type="Pfam" id="PF14175">
    <property type="entry name" value="YaaC"/>
    <property type="match status" value="1"/>
</dbReference>
<accession>A0A0A5G3L2</accession>
<protein>
    <recommendedName>
        <fullName evidence="3">YaaC</fullName>
    </recommendedName>
</protein>
<gene>
    <name evidence="1" type="ORF">N784_08385</name>
</gene>
<comment type="caution">
    <text evidence="1">The sequence shown here is derived from an EMBL/GenBank/DDBJ whole genome shotgun (WGS) entry which is preliminary data.</text>
</comment>
<dbReference type="STRING" id="1385512.N784_08385"/>
<dbReference type="eggNOG" id="ENOG502Z9JI">
    <property type="taxonomic scope" value="Bacteria"/>
</dbReference>
<dbReference type="RefSeq" id="WP_036835207.1">
    <property type="nucleotide sequence ID" value="NZ_AVPG01000020.1"/>
</dbReference>
<dbReference type="AlphaFoldDB" id="A0A0A5G3L2"/>
<evidence type="ECO:0000313" key="2">
    <source>
        <dbReference type="Proteomes" id="UP000030401"/>
    </source>
</evidence>
<dbReference type="Proteomes" id="UP000030401">
    <property type="component" value="Unassembled WGS sequence"/>
</dbReference>
<keyword evidence="2" id="KW-1185">Reference proteome</keyword>
<name>A0A0A5G3L2_9BACI</name>
<dbReference type="EMBL" id="AVPG01000020">
    <property type="protein sequence ID" value="KGX85670.1"/>
    <property type="molecule type" value="Genomic_DNA"/>
</dbReference>
<evidence type="ECO:0008006" key="3">
    <source>
        <dbReference type="Google" id="ProtNLM"/>
    </source>
</evidence>
<reference evidence="1 2" key="1">
    <citation type="submission" date="2013-08" db="EMBL/GenBank/DDBJ databases">
        <authorList>
            <person name="Huang J."/>
            <person name="Wang G."/>
        </authorList>
    </citation>
    <scope>NUCLEOTIDE SEQUENCE [LARGE SCALE GENOMIC DNA]</scope>
    <source>
        <strain evidence="1 2">JSM 072002</strain>
    </source>
</reference>
<sequence length="322" mass="38163">MNTRNIQSFMEYIQSAPSAQQYLVHCYRNLLSIDPEQQSFLNAYRFIYFLQHGSTYYAQGKIAPLAVKPMLLFYGMGHLLKALLLTKRPHYPENTSVLAHGVSTRKRKKQNYSFLEDEVKVQYKGFFPYFADHMFHVKQFMQEKYTMANLFKRIPELQPLYQAAKQQQHIFYLGPLNSNHWSISERILNDYNWTFPYFTKCMKAACPEVDAITLSKKNIVCSLAKCVKNPNHSYFYYDRLKKQLTISRYRTHFEPFPELLVHYLLLYNLSMICRYETEWWGDQLHSFSSDDIVYIKSFLTITEEKVPLLVGAALESAWHHEN</sequence>